<evidence type="ECO:0000313" key="13">
    <source>
        <dbReference type="EMBL" id="VWC72303.1"/>
    </source>
</evidence>
<evidence type="ECO:0000259" key="12">
    <source>
        <dbReference type="Pfam" id="PF23493"/>
    </source>
</evidence>
<evidence type="ECO:0000256" key="9">
    <source>
        <dbReference type="ARBA" id="ARBA00023146"/>
    </source>
</evidence>
<comment type="subunit">
    <text evidence="2 10">Monomer.</text>
</comment>
<feature type="domain" description="tRNA synthetases class I catalytic" evidence="11">
    <location>
        <begin position="16"/>
        <end position="325"/>
    </location>
</feature>
<dbReference type="Pfam" id="PF23493">
    <property type="entry name" value="CysS_C"/>
    <property type="match status" value="1"/>
</dbReference>
<sequence length="458" mass="51727">MEILLYDTWARALRPFSPIHADWVGLYCCGPTVYDHAHIGNLRTYLFEDLLRRTLEFNGYTVRHVVNITDVGHLLSDQDEGEDKVERQSRRSGVSAWALAERYTAAFIADLELLNIAPPTIWCKATDHIEEQIALIASLDERGYTYRTPDGIYFDTSRQEGYGYLARLDKAGLNAGARVSMGDKRSATDFALWKFSRAGEQRQMEWASPWGTGFPGWHSECSAMSCKYLGPWFDIHCGGEDHVSVHHTNEIAQNEACHGTRLANFWLHGHFLQVDKTKMSKSGGDFLRLQSLIDEGIDPLAFRYLCLGAHYRGHLNFSWSALQGASAALNRLREKFFELPAGGDADPDFVLRFRAEVNRDLNLANGLALVWDLLKGTLPDARKKATLAAVDRVLGLRLSQWRPEAEEAIPEPVRELLRARTASRASRDWARSDALRTEIETLGYAVEDLEGGTRARRR</sequence>
<dbReference type="SUPFAM" id="SSF47323">
    <property type="entry name" value="Anticodon-binding domain of a subclass of class I aminoacyl-tRNA synthetases"/>
    <property type="match status" value="1"/>
</dbReference>
<keyword evidence="8 10" id="KW-0648">Protein biosynthesis</keyword>
<name>A0A6P2UPU4_BURL3</name>
<dbReference type="GO" id="GO:0006423">
    <property type="term" value="P:cysteinyl-tRNA aminoacylation"/>
    <property type="evidence" value="ECO:0007669"/>
    <property type="project" value="UniProtKB-UniRule"/>
</dbReference>
<keyword evidence="3 10" id="KW-0436">Ligase</keyword>
<feature type="binding site" evidence="10">
    <location>
        <position position="221"/>
    </location>
    <ligand>
        <name>Zn(2+)</name>
        <dbReference type="ChEBI" id="CHEBI:29105"/>
    </ligand>
</feature>
<comment type="similarity">
    <text evidence="1 10">Belongs to the class-I aminoacyl-tRNA synthetase family.</text>
</comment>
<keyword evidence="9 10" id="KW-0030">Aminoacyl-tRNA synthetase</keyword>
<dbReference type="PANTHER" id="PTHR10890:SF3">
    <property type="entry name" value="CYSTEINE--TRNA LIGASE, CYTOPLASMIC"/>
    <property type="match status" value="1"/>
</dbReference>
<accession>A0A6P2UPU4</accession>
<reference evidence="13 14" key="1">
    <citation type="submission" date="2019-09" db="EMBL/GenBank/DDBJ databases">
        <authorList>
            <person name="Depoorter E."/>
        </authorList>
    </citation>
    <scope>NUCLEOTIDE SEQUENCE [LARGE SCALE GENOMIC DNA]</scope>
    <source>
        <strain evidence="13">R-18112</strain>
    </source>
</reference>
<dbReference type="HAMAP" id="MF_00041">
    <property type="entry name" value="Cys_tRNA_synth"/>
    <property type="match status" value="1"/>
</dbReference>
<keyword evidence="5 10" id="KW-0547">Nucleotide-binding</keyword>
<feature type="domain" description="Cysteinyl-tRNA ligase anticodon binding" evidence="12">
    <location>
        <begin position="408"/>
        <end position="452"/>
    </location>
</feature>
<evidence type="ECO:0000256" key="6">
    <source>
        <dbReference type="ARBA" id="ARBA00022833"/>
    </source>
</evidence>
<evidence type="ECO:0000256" key="2">
    <source>
        <dbReference type="ARBA" id="ARBA00011245"/>
    </source>
</evidence>
<protein>
    <recommendedName>
        <fullName evidence="10">Cysteine--tRNA ligase</fullName>
        <ecNumber evidence="10">6.1.1.16</ecNumber>
    </recommendedName>
    <alternativeName>
        <fullName evidence="10">Cysteinyl-tRNA synthetase</fullName>
        <shortName evidence="10">CysRS</shortName>
    </alternativeName>
</protein>
<evidence type="ECO:0000256" key="10">
    <source>
        <dbReference type="HAMAP-Rule" id="MF_00041"/>
    </source>
</evidence>
<dbReference type="Proteomes" id="UP000494274">
    <property type="component" value="Unassembled WGS sequence"/>
</dbReference>
<feature type="short sequence motif" description="'KMSKS' region" evidence="10">
    <location>
        <begin position="278"/>
        <end position="282"/>
    </location>
</feature>
<dbReference type="GO" id="GO:0008270">
    <property type="term" value="F:zinc ion binding"/>
    <property type="evidence" value="ECO:0007669"/>
    <property type="project" value="UniProtKB-UniRule"/>
</dbReference>
<keyword evidence="6 10" id="KW-0862">Zinc</keyword>
<evidence type="ECO:0000256" key="4">
    <source>
        <dbReference type="ARBA" id="ARBA00022723"/>
    </source>
</evidence>
<dbReference type="AlphaFoldDB" id="A0A6P2UPU4"/>
<dbReference type="EMBL" id="CABVQI010000005">
    <property type="protein sequence ID" value="VWC72303.1"/>
    <property type="molecule type" value="Genomic_DNA"/>
</dbReference>
<proteinExistence type="inferred from homology"/>
<evidence type="ECO:0000256" key="1">
    <source>
        <dbReference type="ARBA" id="ARBA00005594"/>
    </source>
</evidence>
<feature type="binding site" evidence="10">
    <location>
        <position position="246"/>
    </location>
    <ligand>
        <name>Zn(2+)</name>
        <dbReference type="ChEBI" id="CHEBI:29105"/>
    </ligand>
</feature>
<feature type="binding site" evidence="10">
    <location>
        <position position="29"/>
    </location>
    <ligand>
        <name>Zn(2+)</name>
        <dbReference type="ChEBI" id="CHEBI:29105"/>
    </ligand>
</feature>
<evidence type="ECO:0000259" key="11">
    <source>
        <dbReference type="Pfam" id="PF01406"/>
    </source>
</evidence>
<dbReference type="InterPro" id="IPR024909">
    <property type="entry name" value="Cys-tRNA/MSH_ligase"/>
</dbReference>
<dbReference type="CDD" id="cd00672">
    <property type="entry name" value="CysRS_core"/>
    <property type="match status" value="1"/>
</dbReference>
<feature type="binding site" evidence="10">
    <location>
        <position position="281"/>
    </location>
    <ligand>
        <name>ATP</name>
        <dbReference type="ChEBI" id="CHEBI:30616"/>
    </ligand>
</feature>
<dbReference type="InterPro" id="IPR056411">
    <property type="entry name" value="CysS_C"/>
</dbReference>
<dbReference type="SUPFAM" id="SSF52374">
    <property type="entry name" value="Nucleotidylyl transferase"/>
    <property type="match status" value="1"/>
</dbReference>
<dbReference type="PANTHER" id="PTHR10890">
    <property type="entry name" value="CYSTEINYL-TRNA SYNTHETASE"/>
    <property type="match status" value="1"/>
</dbReference>
<dbReference type="NCBIfam" id="TIGR00435">
    <property type="entry name" value="cysS"/>
    <property type="match status" value="1"/>
</dbReference>
<evidence type="ECO:0000256" key="8">
    <source>
        <dbReference type="ARBA" id="ARBA00022917"/>
    </source>
</evidence>
<dbReference type="Pfam" id="PF01406">
    <property type="entry name" value="tRNA-synt_1e"/>
    <property type="match status" value="1"/>
</dbReference>
<comment type="catalytic activity">
    <reaction evidence="10">
        <text>tRNA(Cys) + L-cysteine + ATP = L-cysteinyl-tRNA(Cys) + AMP + diphosphate</text>
        <dbReference type="Rhea" id="RHEA:17773"/>
        <dbReference type="Rhea" id="RHEA-COMP:9661"/>
        <dbReference type="Rhea" id="RHEA-COMP:9679"/>
        <dbReference type="ChEBI" id="CHEBI:30616"/>
        <dbReference type="ChEBI" id="CHEBI:33019"/>
        <dbReference type="ChEBI" id="CHEBI:35235"/>
        <dbReference type="ChEBI" id="CHEBI:78442"/>
        <dbReference type="ChEBI" id="CHEBI:78517"/>
        <dbReference type="ChEBI" id="CHEBI:456215"/>
        <dbReference type="EC" id="6.1.1.16"/>
    </reaction>
</comment>
<feature type="short sequence motif" description="'HIGH' region" evidence="10">
    <location>
        <begin position="31"/>
        <end position="41"/>
    </location>
</feature>
<dbReference type="RefSeq" id="WP_175043525.1">
    <property type="nucleotide sequence ID" value="NZ_CABVQI010000005.1"/>
</dbReference>
<dbReference type="InterPro" id="IPR009080">
    <property type="entry name" value="tRNAsynth_Ia_anticodon-bd"/>
</dbReference>
<dbReference type="PRINTS" id="PR00983">
    <property type="entry name" value="TRNASYNTHCYS"/>
</dbReference>
<keyword evidence="10" id="KW-0963">Cytoplasm</keyword>
<organism evidence="13 14">
    <name type="scientific">Burkholderia lata (strain ATCC 17760 / DSM 23089 / LMG 22485 / NCIMB 9086 / R18194 / 383)</name>
    <dbReference type="NCBI Taxonomy" id="482957"/>
    <lineage>
        <taxon>Bacteria</taxon>
        <taxon>Pseudomonadati</taxon>
        <taxon>Pseudomonadota</taxon>
        <taxon>Betaproteobacteria</taxon>
        <taxon>Burkholderiales</taxon>
        <taxon>Burkholderiaceae</taxon>
        <taxon>Burkholderia</taxon>
        <taxon>Burkholderia cepacia complex</taxon>
    </lineage>
</organism>
<evidence type="ECO:0000256" key="3">
    <source>
        <dbReference type="ARBA" id="ARBA00022598"/>
    </source>
</evidence>
<dbReference type="InterPro" id="IPR014729">
    <property type="entry name" value="Rossmann-like_a/b/a_fold"/>
</dbReference>
<evidence type="ECO:0000256" key="5">
    <source>
        <dbReference type="ARBA" id="ARBA00022741"/>
    </source>
</evidence>
<dbReference type="Gene3D" id="3.40.50.620">
    <property type="entry name" value="HUPs"/>
    <property type="match status" value="1"/>
</dbReference>
<evidence type="ECO:0000256" key="7">
    <source>
        <dbReference type="ARBA" id="ARBA00022840"/>
    </source>
</evidence>
<keyword evidence="7 10" id="KW-0067">ATP-binding</keyword>
<keyword evidence="4 10" id="KW-0479">Metal-binding</keyword>
<evidence type="ECO:0000313" key="14">
    <source>
        <dbReference type="Proteomes" id="UP000494274"/>
    </source>
</evidence>
<dbReference type="InterPro" id="IPR032678">
    <property type="entry name" value="tRNA-synt_1_cat_dom"/>
</dbReference>
<dbReference type="EC" id="6.1.1.16" evidence="10"/>
<feature type="binding site" evidence="10">
    <location>
        <position position="250"/>
    </location>
    <ligand>
        <name>Zn(2+)</name>
        <dbReference type="ChEBI" id="CHEBI:29105"/>
    </ligand>
</feature>
<comment type="subcellular location">
    <subcellularLocation>
        <location evidence="10">Cytoplasm</location>
    </subcellularLocation>
</comment>
<gene>
    <name evidence="10" type="primary">cysS</name>
    <name evidence="13" type="ORF">BLA18112_02030</name>
</gene>
<dbReference type="GO" id="GO:0005524">
    <property type="term" value="F:ATP binding"/>
    <property type="evidence" value="ECO:0007669"/>
    <property type="project" value="UniProtKB-UniRule"/>
</dbReference>
<comment type="cofactor">
    <cofactor evidence="10">
        <name>Zn(2+)</name>
        <dbReference type="ChEBI" id="CHEBI:29105"/>
    </cofactor>
    <text evidence="10">Binds 1 zinc ion per subunit.</text>
</comment>
<dbReference type="GO" id="GO:0004817">
    <property type="term" value="F:cysteine-tRNA ligase activity"/>
    <property type="evidence" value="ECO:0007669"/>
    <property type="project" value="UniProtKB-UniRule"/>
</dbReference>
<dbReference type="Gene3D" id="1.20.120.1910">
    <property type="entry name" value="Cysteine-tRNA ligase, C-terminal anti-codon recognition domain"/>
    <property type="match status" value="1"/>
</dbReference>
<dbReference type="GO" id="GO:0005829">
    <property type="term" value="C:cytosol"/>
    <property type="evidence" value="ECO:0007669"/>
    <property type="project" value="TreeGrafter"/>
</dbReference>
<dbReference type="InterPro" id="IPR015803">
    <property type="entry name" value="Cys-tRNA-ligase"/>
</dbReference>